<organism evidence="3 4">
    <name type="scientific">Reticulomyxa filosa</name>
    <dbReference type="NCBI Taxonomy" id="46433"/>
    <lineage>
        <taxon>Eukaryota</taxon>
        <taxon>Sar</taxon>
        <taxon>Rhizaria</taxon>
        <taxon>Retaria</taxon>
        <taxon>Foraminifera</taxon>
        <taxon>Monothalamids</taxon>
        <taxon>Reticulomyxidae</taxon>
        <taxon>Reticulomyxa</taxon>
    </lineage>
</organism>
<sequence length="211" mass="24573">MNDLNDIKTESGKYTCLFSSFGCNFSGNEGELNEHLKQKLKRHLDVVLENMNILKNKNHVLQEELNAIKLNISMFKNKIKEQQKNLKKDIEELKLNMNIISELEEIIKKKDVIIGELKFQLQEQITNKAFTEINDEIITKIKDEVIAVIKQFVFGISKMIKNFKYLCSGSHDKIIYLWDMEMSKLLNSFNKHTNSVRSVEFSPLQSNSNNN</sequence>
<dbReference type="Gene3D" id="2.130.10.10">
    <property type="entry name" value="YVTN repeat-like/Quinoprotein amine dehydrogenase"/>
    <property type="match status" value="1"/>
</dbReference>
<feature type="non-terminal residue" evidence="3">
    <location>
        <position position="211"/>
    </location>
</feature>
<keyword evidence="4" id="KW-1185">Reference proteome</keyword>
<accession>X6PAJ4</accession>
<dbReference type="SUPFAM" id="SSF50978">
    <property type="entry name" value="WD40 repeat-like"/>
    <property type="match status" value="1"/>
</dbReference>
<protein>
    <submittedName>
        <fullName evidence="3">Uncharacterized protein</fullName>
    </submittedName>
</protein>
<name>X6PAJ4_RETFI</name>
<dbReference type="EMBL" id="ASPP01001905">
    <property type="protein sequence ID" value="ETO35153.1"/>
    <property type="molecule type" value="Genomic_DNA"/>
</dbReference>
<feature type="repeat" description="WD" evidence="1">
    <location>
        <begin position="165"/>
        <end position="188"/>
    </location>
</feature>
<keyword evidence="2" id="KW-0175">Coiled coil</keyword>
<evidence type="ECO:0000256" key="2">
    <source>
        <dbReference type="SAM" id="Coils"/>
    </source>
</evidence>
<evidence type="ECO:0000256" key="1">
    <source>
        <dbReference type="PROSITE-ProRule" id="PRU00221"/>
    </source>
</evidence>
<feature type="coiled-coil region" evidence="2">
    <location>
        <begin position="37"/>
        <end position="103"/>
    </location>
</feature>
<dbReference type="InterPro" id="IPR015943">
    <property type="entry name" value="WD40/YVTN_repeat-like_dom_sf"/>
</dbReference>
<proteinExistence type="predicted"/>
<evidence type="ECO:0000313" key="3">
    <source>
        <dbReference type="EMBL" id="ETO35153.1"/>
    </source>
</evidence>
<dbReference type="Proteomes" id="UP000023152">
    <property type="component" value="Unassembled WGS sequence"/>
</dbReference>
<comment type="caution">
    <text evidence="3">The sequence shown here is derived from an EMBL/GenBank/DDBJ whole genome shotgun (WGS) entry which is preliminary data.</text>
</comment>
<dbReference type="InterPro" id="IPR001680">
    <property type="entry name" value="WD40_rpt"/>
</dbReference>
<gene>
    <name evidence="3" type="ORF">RFI_01922</name>
</gene>
<dbReference type="PROSITE" id="PS50082">
    <property type="entry name" value="WD_REPEATS_2"/>
    <property type="match status" value="1"/>
</dbReference>
<dbReference type="AlphaFoldDB" id="X6PAJ4"/>
<reference evidence="3 4" key="1">
    <citation type="journal article" date="2013" name="Curr. Biol.">
        <title>The Genome of the Foraminiferan Reticulomyxa filosa.</title>
        <authorList>
            <person name="Glockner G."/>
            <person name="Hulsmann N."/>
            <person name="Schleicher M."/>
            <person name="Noegel A.A."/>
            <person name="Eichinger L."/>
            <person name="Gallinger C."/>
            <person name="Pawlowski J."/>
            <person name="Sierra R."/>
            <person name="Euteneuer U."/>
            <person name="Pillet L."/>
            <person name="Moustafa A."/>
            <person name="Platzer M."/>
            <person name="Groth M."/>
            <person name="Szafranski K."/>
            <person name="Schliwa M."/>
        </authorList>
    </citation>
    <scope>NUCLEOTIDE SEQUENCE [LARGE SCALE GENOMIC DNA]</scope>
</reference>
<dbReference type="InterPro" id="IPR036322">
    <property type="entry name" value="WD40_repeat_dom_sf"/>
</dbReference>
<keyword evidence="1" id="KW-0853">WD repeat</keyword>
<evidence type="ECO:0000313" key="4">
    <source>
        <dbReference type="Proteomes" id="UP000023152"/>
    </source>
</evidence>